<comment type="caution">
    <text evidence="1">The sequence shown here is derived from an EMBL/GenBank/DDBJ whole genome shotgun (WGS) entry which is preliminary data.</text>
</comment>
<gene>
    <name evidence="1" type="ORF">S01H1_18865</name>
</gene>
<name>X0TS69_9ZZZZ</name>
<proteinExistence type="predicted"/>
<dbReference type="EMBL" id="BARS01010125">
    <property type="protein sequence ID" value="GAF90041.1"/>
    <property type="molecule type" value="Genomic_DNA"/>
</dbReference>
<evidence type="ECO:0000313" key="1">
    <source>
        <dbReference type="EMBL" id="GAF90041.1"/>
    </source>
</evidence>
<dbReference type="AlphaFoldDB" id="X0TS69"/>
<dbReference type="Pfam" id="PF13310">
    <property type="entry name" value="Virulence_RhuM"/>
    <property type="match status" value="1"/>
</dbReference>
<protein>
    <submittedName>
        <fullName evidence="1">Uncharacterized protein</fullName>
    </submittedName>
</protein>
<accession>X0TS69</accession>
<organism evidence="1">
    <name type="scientific">marine sediment metagenome</name>
    <dbReference type="NCBI Taxonomy" id="412755"/>
    <lineage>
        <taxon>unclassified sequences</taxon>
        <taxon>metagenomes</taxon>
        <taxon>ecological metagenomes</taxon>
    </lineage>
</organism>
<feature type="non-terminal residue" evidence="1">
    <location>
        <position position="1"/>
    </location>
</feature>
<reference evidence="1" key="1">
    <citation type="journal article" date="2014" name="Front. Microbiol.">
        <title>High frequency of phylogenetically diverse reductive dehalogenase-homologous genes in deep subseafloor sedimentary metagenomes.</title>
        <authorList>
            <person name="Kawai M."/>
            <person name="Futagami T."/>
            <person name="Toyoda A."/>
            <person name="Takaki Y."/>
            <person name="Nishi S."/>
            <person name="Hori S."/>
            <person name="Arai W."/>
            <person name="Tsubouchi T."/>
            <person name="Morono Y."/>
            <person name="Uchiyama I."/>
            <person name="Ito T."/>
            <person name="Fujiyama A."/>
            <person name="Inagaki F."/>
            <person name="Takami H."/>
        </authorList>
    </citation>
    <scope>NUCLEOTIDE SEQUENCE</scope>
    <source>
        <strain evidence="1">Expedition CK06-06</strain>
    </source>
</reference>
<sequence length="76" mass="8940">RIPMTMQNWLDKLDAFLSLNDREILSHAGKVSHELAKQIAEQTYDQFNQLRIQQSDQEPGDFEKIIEKVSTHEEQK</sequence>
<dbReference type="InterPro" id="IPR011204">
    <property type="entry name" value="Virulence_RhuM-like"/>
</dbReference>